<keyword evidence="16" id="KW-1185">Reference proteome</keyword>
<comment type="catalytic activity">
    <reaction evidence="11 12">
        <text>an alpha-D-Man-(1-&gt;3)-beta-D-Man-(1-&gt;4)-beta-D-GlcNAc-(1-&gt;4)-alpha-D-GlcNAc-diphospho-di-trans,poly-cis-dolichol + GDP-alpha-D-mannose = an alpha-D-Man-(1-&gt;3)-[alpha-D-Man-(1-&gt;6)]-beta-D-Man-(1-&gt;4)-beta-D-GlcNAc-(1-&gt;4)-alpha-D-GlcNAc-diphospho-di-trans,poly-cis-dolichol + GDP + H(+)</text>
        <dbReference type="Rhea" id="RHEA:29519"/>
        <dbReference type="Rhea" id="RHEA-COMP:19513"/>
        <dbReference type="Rhea" id="RHEA-COMP:19515"/>
        <dbReference type="ChEBI" id="CHEBI:15378"/>
        <dbReference type="ChEBI" id="CHEBI:57527"/>
        <dbReference type="ChEBI" id="CHEBI:58189"/>
        <dbReference type="ChEBI" id="CHEBI:132510"/>
        <dbReference type="ChEBI" id="CHEBI:132511"/>
        <dbReference type="EC" id="2.4.1.257"/>
    </reaction>
    <physiologicalReaction direction="left-to-right" evidence="11 12">
        <dbReference type="Rhea" id="RHEA:29520"/>
    </physiologicalReaction>
</comment>
<evidence type="ECO:0000256" key="2">
    <source>
        <dbReference type="ARBA" id="ARBA00004586"/>
    </source>
</evidence>
<evidence type="ECO:0000256" key="6">
    <source>
        <dbReference type="ARBA" id="ARBA00022692"/>
    </source>
</evidence>
<evidence type="ECO:0000256" key="9">
    <source>
        <dbReference type="ARBA" id="ARBA00023136"/>
    </source>
</evidence>
<evidence type="ECO:0000256" key="8">
    <source>
        <dbReference type="ARBA" id="ARBA00022989"/>
    </source>
</evidence>
<comment type="subcellular location">
    <subcellularLocation>
        <location evidence="2 12">Endoplasmic reticulum membrane</location>
    </subcellularLocation>
</comment>
<dbReference type="GO" id="GO:0102704">
    <property type="term" value="F:GDP-Man:Man(2)GlcNAc(2)-PP-Dol alpha-1,6-mannosyltransferase activity"/>
    <property type="evidence" value="ECO:0007669"/>
    <property type="project" value="UniProtKB-UniRule"/>
</dbReference>
<evidence type="ECO:0000256" key="4">
    <source>
        <dbReference type="ARBA" id="ARBA00022676"/>
    </source>
</evidence>
<dbReference type="GO" id="GO:0004378">
    <property type="term" value="F:GDP-Man:Man(1)GlcNAc(2)-PP-Dol alpha-1,3-mannosyltransferase activity"/>
    <property type="evidence" value="ECO:0007669"/>
    <property type="project" value="UniProtKB-UniRule"/>
</dbReference>
<evidence type="ECO:0000256" key="12">
    <source>
        <dbReference type="RuleBase" id="RU367136"/>
    </source>
</evidence>
<keyword evidence="8" id="KW-1133">Transmembrane helix</keyword>
<dbReference type="EMBL" id="ML014260">
    <property type="protein sequence ID" value="RKO99751.1"/>
    <property type="molecule type" value="Genomic_DNA"/>
</dbReference>
<comment type="similarity">
    <text evidence="12">Belongs to the glycosyltransferase group 1 family.</text>
</comment>
<dbReference type="PANTHER" id="PTHR45918">
    <property type="entry name" value="ALPHA-1,3/1,6-MANNOSYLTRANSFERASE ALG2"/>
    <property type="match status" value="1"/>
</dbReference>
<dbReference type="AlphaFoldDB" id="A0A4P9X400"/>
<organism evidence="15 16">
    <name type="scientific">Caulochytrium protostelioides</name>
    <dbReference type="NCBI Taxonomy" id="1555241"/>
    <lineage>
        <taxon>Eukaryota</taxon>
        <taxon>Fungi</taxon>
        <taxon>Fungi incertae sedis</taxon>
        <taxon>Chytridiomycota</taxon>
        <taxon>Chytridiomycota incertae sedis</taxon>
        <taxon>Chytridiomycetes</taxon>
        <taxon>Caulochytriales</taxon>
        <taxon>Caulochytriaceae</taxon>
        <taxon>Caulochytrium</taxon>
    </lineage>
</organism>
<protein>
    <recommendedName>
        <fullName evidence="12">Alpha-1,3/1,6-mannosyltransferase ALG2</fullName>
        <ecNumber evidence="12">2.4.1.132</ecNumber>
        <ecNumber evidence="12">2.4.1.257</ecNumber>
    </recommendedName>
    <alternativeName>
        <fullName evidence="12">GDP-Man:Man(1)GlcNAc(2)-PP-Dol alpha-1,3-mannosyltransferase</fullName>
    </alternativeName>
</protein>
<dbReference type="EC" id="2.4.1.132" evidence="12"/>
<dbReference type="Pfam" id="PF13439">
    <property type="entry name" value="Glyco_transf_4"/>
    <property type="match status" value="1"/>
</dbReference>
<reference evidence="16" key="1">
    <citation type="journal article" date="2018" name="Nat. Microbiol.">
        <title>Leveraging single-cell genomics to expand the fungal tree of life.</title>
        <authorList>
            <person name="Ahrendt S.R."/>
            <person name="Quandt C.A."/>
            <person name="Ciobanu D."/>
            <person name="Clum A."/>
            <person name="Salamov A."/>
            <person name="Andreopoulos B."/>
            <person name="Cheng J.F."/>
            <person name="Woyke T."/>
            <person name="Pelin A."/>
            <person name="Henrissat B."/>
            <person name="Reynolds N.K."/>
            <person name="Benny G.L."/>
            <person name="Smith M.E."/>
            <person name="James T.Y."/>
            <person name="Grigoriev I.V."/>
        </authorList>
    </citation>
    <scope>NUCLEOTIDE SEQUENCE [LARGE SCALE GENOMIC DNA]</scope>
    <source>
        <strain evidence="16">ATCC 52028</strain>
    </source>
</reference>
<feature type="non-terminal residue" evidence="15">
    <location>
        <position position="1"/>
    </location>
</feature>
<dbReference type="InterPro" id="IPR001296">
    <property type="entry name" value="Glyco_trans_1"/>
</dbReference>
<dbReference type="EC" id="2.4.1.257" evidence="12"/>
<evidence type="ECO:0000259" key="14">
    <source>
        <dbReference type="Pfam" id="PF13439"/>
    </source>
</evidence>
<dbReference type="OrthoDB" id="448893at2759"/>
<name>A0A4P9X400_9FUNG</name>
<proteinExistence type="inferred from homology"/>
<dbReference type="Proteomes" id="UP000274922">
    <property type="component" value="Unassembled WGS sequence"/>
</dbReference>
<dbReference type="STRING" id="1555241.A0A4P9X400"/>
<evidence type="ECO:0000256" key="1">
    <source>
        <dbReference type="ARBA" id="ARBA00003142"/>
    </source>
</evidence>
<comment type="catalytic activity">
    <reaction evidence="10 12">
        <text>a beta-D-Man-(1-&gt;4)-beta-D-GlcNAc-(1-&gt;4)-alpha-D-GlcNAc-diphospho-di-trans,poly-cis-dolichol + GDP-alpha-D-mannose = an alpha-D-Man-(1-&gt;3)-beta-D-Man-(1-&gt;4)-beta-D-GlcNAc-(1-&gt;4)-alpha-D-GlcNAc-diphospho-di-trans,poly-cis-dolichol + GDP + H(+)</text>
        <dbReference type="Rhea" id="RHEA:29515"/>
        <dbReference type="Rhea" id="RHEA-COMP:19511"/>
        <dbReference type="Rhea" id="RHEA-COMP:19513"/>
        <dbReference type="ChEBI" id="CHEBI:15378"/>
        <dbReference type="ChEBI" id="CHEBI:57527"/>
        <dbReference type="ChEBI" id="CHEBI:58189"/>
        <dbReference type="ChEBI" id="CHEBI:58472"/>
        <dbReference type="ChEBI" id="CHEBI:132510"/>
        <dbReference type="EC" id="2.4.1.132"/>
    </reaction>
    <physiologicalReaction direction="left-to-right" evidence="10 12">
        <dbReference type="Rhea" id="RHEA:29516"/>
    </physiologicalReaction>
</comment>
<dbReference type="GO" id="GO:0005789">
    <property type="term" value="C:endoplasmic reticulum membrane"/>
    <property type="evidence" value="ECO:0007669"/>
    <property type="project" value="UniProtKB-SubCell"/>
</dbReference>
<keyword evidence="4 12" id="KW-0328">Glycosyltransferase</keyword>
<dbReference type="SUPFAM" id="SSF53756">
    <property type="entry name" value="UDP-Glycosyltransferase/glycogen phosphorylase"/>
    <property type="match status" value="1"/>
</dbReference>
<feature type="non-terminal residue" evidence="15">
    <location>
        <position position="471"/>
    </location>
</feature>
<evidence type="ECO:0000313" key="15">
    <source>
        <dbReference type="EMBL" id="RKO99751.1"/>
    </source>
</evidence>
<keyword evidence="5 12" id="KW-0808">Transferase</keyword>
<comment type="pathway">
    <text evidence="3 12">Protein modification; protein glycosylation.</text>
</comment>
<accession>A0A4P9X400</accession>
<keyword evidence="6" id="KW-0812">Transmembrane</keyword>
<evidence type="ECO:0000256" key="11">
    <source>
        <dbReference type="ARBA" id="ARBA00045104"/>
    </source>
</evidence>
<dbReference type="Gene3D" id="3.40.50.2000">
    <property type="entry name" value="Glycogen Phosphorylase B"/>
    <property type="match status" value="2"/>
</dbReference>
<comment type="function">
    <text evidence="1 12">Mannosylates Man(2)GlcNAc(2)-dolichol diphosphate and Man(1)GlcNAc(2)-dolichol diphosphate to form Man(3)GlcNAc(2)-dolichol diphosphate.</text>
</comment>
<evidence type="ECO:0000256" key="3">
    <source>
        <dbReference type="ARBA" id="ARBA00004922"/>
    </source>
</evidence>
<dbReference type="UniPathway" id="UPA00378"/>
<evidence type="ECO:0000313" key="16">
    <source>
        <dbReference type="Proteomes" id="UP000274922"/>
    </source>
</evidence>
<evidence type="ECO:0000256" key="7">
    <source>
        <dbReference type="ARBA" id="ARBA00022824"/>
    </source>
</evidence>
<keyword evidence="9" id="KW-0472">Membrane</keyword>
<feature type="domain" description="Glycosyltransferase subfamily 4-like N-terminal" evidence="14">
    <location>
        <begin position="14"/>
        <end position="179"/>
    </location>
</feature>
<dbReference type="InterPro" id="IPR027054">
    <property type="entry name" value="ALG2"/>
</dbReference>
<sequence>RPLRVAFIHPDLGIGGAERLVVDYAMALQARGHEVEIITSHHDPTHAYEETTDGRLRVTVYGDWLPRHLWRRGHLVCATLRSLWLAARLSGRPHAGAASYDVLVVDQISAAVPWLRMGTGAPVFFYCHFPDKLLATDRRTWWRRLYRRPLDALEAATTGAADTVAVNSAFTASVFADAFPDLAARRPPPRVLTPGLTLDAYPLPLHVVVHPAAGRPMLLSLNRFERKKHLQLAIDVLARLKDAPATGPSAAWTAWPPRLILAGGYDRRVHENREHLIELVEAARASNLTVAVRALPRDPPARANGGASAGARALDADLGLGPHRVDHVNTALPRFLAAHPDADVLLIPSFTTAERTQMLHDAMLLVYTPDREHFGIVPLEAMYSGVPVVACRSGGPMETVRHRQTGYLCDPCAAAATPAEHARSVASFADAVAAYRQLSPRERDAMRWQAHTHVRDTYAMAAIGARLDEAL</sequence>
<evidence type="ECO:0000256" key="10">
    <source>
        <dbReference type="ARBA" id="ARBA00045103"/>
    </source>
</evidence>
<gene>
    <name evidence="15" type="ORF">CXG81DRAFT_6689</name>
</gene>
<dbReference type="Pfam" id="PF00534">
    <property type="entry name" value="Glycos_transf_1"/>
    <property type="match status" value="1"/>
</dbReference>
<evidence type="ECO:0000256" key="5">
    <source>
        <dbReference type="ARBA" id="ARBA00022679"/>
    </source>
</evidence>
<evidence type="ECO:0000259" key="13">
    <source>
        <dbReference type="Pfam" id="PF00534"/>
    </source>
</evidence>
<dbReference type="InterPro" id="IPR028098">
    <property type="entry name" value="Glyco_trans_4-like_N"/>
</dbReference>
<feature type="domain" description="Glycosyl transferase family 1" evidence="13">
    <location>
        <begin position="356"/>
        <end position="416"/>
    </location>
</feature>
<keyword evidence="7 12" id="KW-0256">Endoplasmic reticulum</keyword>
<dbReference type="PANTHER" id="PTHR45918:SF1">
    <property type="entry name" value="ALPHA-1,3_1,6-MANNOSYLTRANSFERASE ALG2"/>
    <property type="match status" value="1"/>
</dbReference>